<dbReference type="GO" id="GO:0006508">
    <property type="term" value="P:proteolysis"/>
    <property type="evidence" value="ECO:0007669"/>
    <property type="project" value="InterPro"/>
</dbReference>
<dbReference type="Proteomes" id="UP000218334">
    <property type="component" value="Unassembled WGS sequence"/>
</dbReference>
<evidence type="ECO:0000256" key="1">
    <source>
        <dbReference type="ARBA" id="ARBA00009005"/>
    </source>
</evidence>
<feature type="non-terminal residue" evidence="3">
    <location>
        <position position="100"/>
    </location>
</feature>
<feature type="non-terminal residue" evidence="3">
    <location>
        <position position="1"/>
    </location>
</feature>
<dbReference type="PANTHER" id="PTHR48104:SF30">
    <property type="entry name" value="METACASPASE-1"/>
    <property type="match status" value="1"/>
</dbReference>
<dbReference type="GO" id="GO:0005737">
    <property type="term" value="C:cytoplasm"/>
    <property type="evidence" value="ECO:0007669"/>
    <property type="project" value="TreeGrafter"/>
</dbReference>
<reference evidence="4" key="1">
    <citation type="journal article" date="2017" name="Nat. Ecol. Evol.">
        <title>Genome expansion and lineage-specific genetic innovations in the forest pathogenic fungi Armillaria.</title>
        <authorList>
            <person name="Sipos G."/>
            <person name="Prasanna A.N."/>
            <person name="Walter M.C."/>
            <person name="O'Connor E."/>
            <person name="Balint B."/>
            <person name="Krizsan K."/>
            <person name="Kiss B."/>
            <person name="Hess J."/>
            <person name="Varga T."/>
            <person name="Slot J."/>
            <person name="Riley R."/>
            <person name="Boka B."/>
            <person name="Rigling D."/>
            <person name="Barry K."/>
            <person name="Lee J."/>
            <person name="Mihaltcheva S."/>
            <person name="LaButti K."/>
            <person name="Lipzen A."/>
            <person name="Waldron R."/>
            <person name="Moloney N.M."/>
            <person name="Sperisen C."/>
            <person name="Kredics L."/>
            <person name="Vagvoelgyi C."/>
            <person name="Patrignani A."/>
            <person name="Fitzpatrick D."/>
            <person name="Nagy I."/>
            <person name="Doyle S."/>
            <person name="Anderson J.B."/>
            <person name="Grigoriev I.V."/>
            <person name="Gueldener U."/>
            <person name="Muensterkoetter M."/>
            <person name="Nagy L.G."/>
        </authorList>
    </citation>
    <scope>NUCLEOTIDE SEQUENCE [LARGE SCALE GENOMIC DNA]</scope>
    <source>
        <strain evidence="4">28-4</strain>
    </source>
</reference>
<evidence type="ECO:0000259" key="2">
    <source>
        <dbReference type="Pfam" id="PF00656"/>
    </source>
</evidence>
<organism evidence="3 4">
    <name type="scientific">Armillaria solidipes</name>
    <dbReference type="NCBI Taxonomy" id="1076256"/>
    <lineage>
        <taxon>Eukaryota</taxon>
        <taxon>Fungi</taxon>
        <taxon>Dikarya</taxon>
        <taxon>Basidiomycota</taxon>
        <taxon>Agaricomycotina</taxon>
        <taxon>Agaricomycetes</taxon>
        <taxon>Agaricomycetidae</taxon>
        <taxon>Agaricales</taxon>
        <taxon>Marasmiineae</taxon>
        <taxon>Physalacriaceae</taxon>
        <taxon>Armillaria</taxon>
    </lineage>
</organism>
<accession>A0A2H3BG70</accession>
<comment type="similarity">
    <text evidence="1">Belongs to the peptidase C14B family.</text>
</comment>
<gene>
    <name evidence="3" type="ORF">ARMSODRAFT_844678</name>
</gene>
<dbReference type="GO" id="GO:0004197">
    <property type="term" value="F:cysteine-type endopeptidase activity"/>
    <property type="evidence" value="ECO:0007669"/>
    <property type="project" value="InterPro"/>
</dbReference>
<proteinExistence type="inferred from homology"/>
<evidence type="ECO:0000313" key="4">
    <source>
        <dbReference type="Proteomes" id="UP000218334"/>
    </source>
</evidence>
<feature type="domain" description="Peptidase C14 caspase" evidence="2">
    <location>
        <begin position="21"/>
        <end position="95"/>
    </location>
</feature>
<dbReference type="AlphaFoldDB" id="A0A2H3BG70"/>
<dbReference type="Pfam" id="PF00656">
    <property type="entry name" value="Peptidase_C14"/>
    <property type="match status" value="1"/>
</dbReference>
<protein>
    <recommendedName>
        <fullName evidence="2">Peptidase C14 caspase domain-containing protein</fullName>
    </recommendedName>
</protein>
<sequence>TRRAPISSVRFCLTTNDEIKFGDIIIIYFVGHGSSYKKDDTYGIIETLCPTDRDIVDGNNAPIPDISDREFNTILSRIAEVEGHRITVILDCCHAGGALR</sequence>
<name>A0A2H3BG70_9AGAR</name>
<evidence type="ECO:0000313" key="3">
    <source>
        <dbReference type="EMBL" id="PBK65038.1"/>
    </source>
</evidence>
<dbReference type="InterPro" id="IPR050452">
    <property type="entry name" value="Metacaspase"/>
</dbReference>
<dbReference type="Gene3D" id="3.40.50.1460">
    <property type="match status" value="1"/>
</dbReference>
<dbReference type="InterPro" id="IPR011600">
    <property type="entry name" value="Pept_C14_caspase"/>
</dbReference>
<dbReference type="PANTHER" id="PTHR48104">
    <property type="entry name" value="METACASPASE-4"/>
    <property type="match status" value="1"/>
</dbReference>
<dbReference type="EMBL" id="KZ293448">
    <property type="protein sequence ID" value="PBK65038.1"/>
    <property type="molecule type" value="Genomic_DNA"/>
</dbReference>
<keyword evidence="4" id="KW-1185">Reference proteome</keyword>